<dbReference type="PANTHER" id="PTHR13779">
    <property type="entry name" value="WERNER HELICASE-INTERACTING PROTEIN 1 FAMILY MEMBER"/>
    <property type="match status" value="1"/>
</dbReference>
<feature type="region of interest" description="Disordered" evidence="3">
    <location>
        <begin position="118"/>
        <end position="158"/>
    </location>
</feature>
<dbReference type="Pfam" id="PF16193">
    <property type="entry name" value="AAA_assoc_2"/>
    <property type="match status" value="1"/>
</dbReference>
<protein>
    <submittedName>
        <fullName evidence="6">ATPase WRNIP1 homolog C26H5,02c</fullName>
    </submittedName>
</protein>
<dbReference type="HOGENOM" id="CLU_017985_0_3_1"/>
<gene>
    <name evidence="6" type="ORF">BN14_11089</name>
</gene>
<dbReference type="GO" id="GO:0000731">
    <property type="term" value="P:DNA synthesis involved in DNA repair"/>
    <property type="evidence" value="ECO:0007669"/>
    <property type="project" value="TreeGrafter"/>
</dbReference>
<dbReference type="SUPFAM" id="SSF52540">
    <property type="entry name" value="P-loop containing nucleoside triphosphate hydrolases"/>
    <property type="match status" value="1"/>
</dbReference>
<dbReference type="Proteomes" id="UP000012065">
    <property type="component" value="Unassembled WGS sequence"/>
</dbReference>
<evidence type="ECO:0000259" key="4">
    <source>
        <dbReference type="Pfam" id="PF12002"/>
    </source>
</evidence>
<dbReference type="Pfam" id="PF12002">
    <property type="entry name" value="MgsA_C"/>
    <property type="match status" value="1"/>
</dbReference>
<feature type="domain" description="MgsA AAA+ ATPase C-terminal" evidence="4">
    <location>
        <begin position="232"/>
        <end position="374"/>
    </location>
</feature>
<accession>M5CBW0</accession>
<comment type="caution">
    <text evidence="6">The sequence shown here is derived from an EMBL/GenBank/DDBJ whole genome shotgun (WGS) entry which is preliminary data.</text>
</comment>
<dbReference type="AlphaFoldDB" id="M5CBW0"/>
<dbReference type="GO" id="GO:0008047">
    <property type="term" value="F:enzyme activator activity"/>
    <property type="evidence" value="ECO:0007669"/>
    <property type="project" value="TreeGrafter"/>
</dbReference>
<keyword evidence="1" id="KW-0547">Nucleotide-binding</keyword>
<feature type="domain" description="AAA C-terminal" evidence="5">
    <location>
        <begin position="162"/>
        <end position="231"/>
    </location>
</feature>
<dbReference type="InterPro" id="IPR051314">
    <property type="entry name" value="AAA_ATPase_RarA/MGS1/WRNIP1"/>
</dbReference>
<dbReference type="EMBL" id="CAOJ01016583">
    <property type="protein sequence ID" value="CCO36941.1"/>
    <property type="molecule type" value="Genomic_DNA"/>
</dbReference>
<evidence type="ECO:0000313" key="6">
    <source>
        <dbReference type="EMBL" id="CCO36941.1"/>
    </source>
</evidence>
<dbReference type="InterPro" id="IPR021886">
    <property type="entry name" value="MgsA_C"/>
</dbReference>
<evidence type="ECO:0000259" key="5">
    <source>
        <dbReference type="Pfam" id="PF16193"/>
    </source>
</evidence>
<evidence type="ECO:0000256" key="2">
    <source>
        <dbReference type="ARBA" id="ARBA00022840"/>
    </source>
</evidence>
<feature type="region of interest" description="Disordered" evidence="3">
    <location>
        <begin position="385"/>
        <end position="407"/>
    </location>
</feature>
<dbReference type="PANTHER" id="PTHR13779:SF7">
    <property type="entry name" value="ATPASE WRNIP1"/>
    <property type="match status" value="1"/>
</dbReference>
<keyword evidence="2" id="KW-0067">ATP-binding</keyword>
<feature type="compositionally biased region" description="Basic and acidic residues" evidence="3">
    <location>
        <begin position="385"/>
        <end position="400"/>
    </location>
</feature>
<dbReference type="InterPro" id="IPR008921">
    <property type="entry name" value="DNA_pol3_clamp-load_cplx_C"/>
</dbReference>
<dbReference type="GO" id="GO:0005634">
    <property type="term" value="C:nucleus"/>
    <property type="evidence" value="ECO:0007669"/>
    <property type="project" value="TreeGrafter"/>
</dbReference>
<dbReference type="Gene3D" id="1.20.272.10">
    <property type="match status" value="1"/>
</dbReference>
<dbReference type="InterPro" id="IPR027417">
    <property type="entry name" value="P-loop_NTPase"/>
</dbReference>
<dbReference type="GO" id="GO:0017116">
    <property type="term" value="F:single-stranded DNA helicase activity"/>
    <property type="evidence" value="ECO:0007669"/>
    <property type="project" value="TreeGrafter"/>
</dbReference>
<evidence type="ECO:0000256" key="1">
    <source>
        <dbReference type="ARBA" id="ARBA00022741"/>
    </source>
</evidence>
<dbReference type="GO" id="GO:0005524">
    <property type="term" value="F:ATP binding"/>
    <property type="evidence" value="ECO:0007669"/>
    <property type="project" value="UniProtKB-KW"/>
</dbReference>
<reference evidence="6 7" key="1">
    <citation type="journal article" date="2013" name="J. Biotechnol.">
        <title>Establishment and interpretation of the genome sequence of the phytopathogenic fungus Rhizoctonia solani AG1-IB isolate 7/3/14.</title>
        <authorList>
            <person name="Wibberg D.W."/>
            <person name="Jelonek L.J."/>
            <person name="Rupp O.R."/>
            <person name="Hennig M.H."/>
            <person name="Eikmeyer F.E."/>
            <person name="Goesmann A.G."/>
            <person name="Hartmann A.H."/>
            <person name="Borriss R.B."/>
            <person name="Grosch R.G."/>
            <person name="Puehler A.P."/>
            <person name="Schlueter A.S."/>
        </authorList>
    </citation>
    <scope>NUCLEOTIDE SEQUENCE [LARGE SCALE GENOMIC DNA]</scope>
    <source>
        <strain evidence="7">AG1-IB / isolate 7/3/14</strain>
    </source>
</reference>
<dbReference type="InterPro" id="IPR032423">
    <property type="entry name" value="AAA_assoc_2"/>
</dbReference>
<name>M5CBW0_THACB</name>
<dbReference type="Gene3D" id="3.40.50.300">
    <property type="entry name" value="P-loop containing nucleotide triphosphate hydrolases"/>
    <property type="match status" value="1"/>
</dbReference>
<dbReference type="GO" id="GO:0006271">
    <property type="term" value="P:DNA strand elongation involved in DNA replication"/>
    <property type="evidence" value="ECO:0007669"/>
    <property type="project" value="UniProtKB-ARBA"/>
</dbReference>
<dbReference type="SUPFAM" id="SSF48019">
    <property type="entry name" value="post-AAA+ oligomerization domain-like"/>
    <property type="match status" value="1"/>
</dbReference>
<proteinExistence type="predicted"/>
<dbReference type="Gene3D" id="1.10.3710.10">
    <property type="entry name" value="DNA polymerase III clamp loader subunits, C-terminal domain"/>
    <property type="match status" value="1"/>
</dbReference>
<evidence type="ECO:0000313" key="7">
    <source>
        <dbReference type="Proteomes" id="UP000012065"/>
    </source>
</evidence>
<sequence length="412" mass="45436">MLASHTDATFTELSATSSGTADVRAIFEAAKAALKLSGRRTMLFMDEIQRFNKAQQDIFLPYVENGWIQLVGATTENPSFKLNGALLSRCRVFVLEKLTDEQIETILKQALCRLEPIPSSQTPNQIPSTPPSLSNSTAASPNPDDKPMAPNEDSLWPSNPQATPKILASISSLAAGDARTALSLLELVLGAPPTIGEDKLLESLKRSVSSRYDRSGDDRYDMISAMHKSIRGSDGSAAMYWLARFDILVGWRIYGVLTLIVVASEDVGLADNSALPLAIATYSACQTIAPKSTRSYEAYKKAEEAAQDSTIPVPMNIRNAPTGLMKELGYGEGYLYNPAFAHPVHNEFLPIEFQGRVFLSPEGDTSEKIWDERLLMRWEMRGNGGKEWEGRKLHDREGKPNEQGQVKYEWSC</sequence>
<feature type="compositionally biased region" description="Polar residues" evidence="3">
    <location>
        <begin position="118"/>
        <end position="140"/>
    </location>
</feature>
<organism evidence="6 7">
    <name type="scientific">Thanatephorus cucumeris (strain AG1-IB / isolate 7/3/14)</name>
    <name type="common">Lettuce bottom rot fungus</name>
    <name type="synonym">Rhizoctonia solani</name>
    <dbReference type="NCBI Taxonomy" id="1108050"/>
    <lineage>
        <taxon>Eukaryota</taxon>
        <taxon>Fungi</taxon>
        <taxon>Dikarya</taxon>
        <taxon>Basidiomycota</taxon>
        <taxon>Agaricomycotina</taxon>
        <taxon>Agaricomycetes</taxon>
        <taxon>Cantharellales</taxon>
        <taxon>Ceratobasidiaceae</taxon>
        <taxon>Rhizoctonia</taxon>
        <taxon>Rhizoctonia solani AG-1</taxon>
    </lineage>
</organism>
<evidence type="ECO:0000256" key="3">
    <source>
        <dbReference type="SAM" id="MobiDB-lite"/>
    </source>
</evidence>
<dbReference type="GO" id="GO:0003677">
    <property type="term" value="F:DNA binding"/>
    <property type="evidence" value="ECO:0007669"/>
    <property type="project" value="InterPro"/>
</dbReference>
<dbReference type="CDD" id="cd18139">
    <property type="entry name" value="HLD_clamp_RarA"/>
    <property type="match status" value="1"/>
</dbReference>